<protein>
    <submittedName>
        <fullName evidence="1">Uncharacterized protein</fullName>
    </submittedName>
</protein>
<sequence>MLLRQAVNQSNELMAQSFRQELLAAGITENKKGRRIQELDFYELRNMVAINALKK</sequence>
<dbReference type="EMBL" id="JXRQ01000024">
    <property type="protein sequence ID" value="KIL46967.1"/>
    <property type="molecule type" value="Genomic_DNA"/>
</dbReference>
<dbReference type="RefSeq" id="WP_160289526.1">
    <property type="nucleotide sequence ID" value="NZ_JXRQ01000024.1"/>
</dbReference>
<evidence type="ECO:0000313" key="2">
    <source>
        <dbReference type="Proteomes" id="UP000031950"/>
    </source>
</evidence>
<dbReference type="PATRIC" id="fig|135826.4.peg.2524"/>
<gene>
    <name evidence="1" type="ORF">KP77_25360</name>
</gene>
<name>A0A0C2VDE9_9BACL</name>
<dbReference type="STRING" id="135826.KP77_25360"/>
<keyword evidence="2" id="KW-1185">Reference proteome</keyword>
<proteinExistence type="predicted"/>
<reference evidence="1 2" key="1">
    <citation type="submission" date="2015-01" db="EMBL/GenBank/DDBJ databases">
        <title>Genome sequence of Jeotgalibacillus alimentarius.</title>
        <authorList>
            <person name="Goh K.M."/>
            <person name="Chan K.-G."/>
            <person name="Yaakop A.S."/>
            <person name="Ee R."/>
            <person name="Gan H.M."/>
            <person name="Chan C.S."/>
        </authorList>
    </citation>
    <scope>NUCLEOTIDE SEQUENCE [LARGE SCALE GENOMIC DNA]</scope>
    <source>
        <strain evidence="1 2">YKJ-13</strain>
    </source>
</reference>
<dbReference type="AlphaFoldDB" id="A0A0C2VDE9"/>
<accession>A0A0C2VDE9</accession>
<organism evidence="1 2">
    <name type="scientific">Jeotgalibacillus alimentarius</name>
    <dbReference type="NCBI Taxonomy" id="135826"/>
    <lineage>
        <taxon>Bacteria</taxon>
        <taxon>Bacillati</taxon>
        <taxon>Bacillota</taxon>
        <taxon>Bacilli</taxon>
        <taxon>Bacillales</taxon>
        <taxon>Caryophanaceae</taxon>
        <taxon>Jeotgalibacillus</taxon>
    </lineage>
</organism>
<evidence type="ECO:0000313" key="1">
    <source>
        <dbReference type="EMBL" id="KIL46967.1"/>
    </source>
</evidence>
<dbReference type="Proteomes" id="UP000031950">
    <property type="component" value="Unassembled WGS sequence"/>
</dbReference>
<comment type="caution">
    <text evidence="1">The sequence shown here is derived from an EMBL/GenBank/DDBJ whole genome shotgun (WGS) entry which is preliminary data.</text>
</comment>